<keyword evidence="2" id="KW-0472">Membrane</keyword>
<feature type="binding site" evidence="1">
    <location>
        <position position="151"/>
    </location>
    <ligand>
        <name>ATP</name>
        <dbReference type="ChEBI" id="CHEBI:30616"/>
    </ligand>
</feature>
<feature type="domain" description="Serine-threonine/tyrosine-protein kinase catalytic" evidence="3">
    <location>
        <begin position="119"/>
        <end position="159"/>
    </location>
</feature>
<keyword evidence="2" id="KW-0812">Transmembrane</keyword>
<evidence type="ECO:0000256" key="2">
    <source>
        <dbReference type="SAM" id="Phobius"/>
    </source>
</evidence>
<keyword evidence="2" id="KW-1133">Transmembrane helix</keyword>
<evidence type="ECO:0000313" key="4">
    <source>
        <dbReference type="Proteomes" id="UP000887540"/>
    </source>
</evidence>
<proteinExistence type="predicted"/>
<dbReference type="GO" id="GO:0004672">
    <property type="term" value="F:protein kinase activity"/>
    <property type="evidence" value="ECO:0007669"/>
    <property type="project" value="InterPro"/>
</dbReference>
<dbReference type="GO" id="GO:0005524">
    <property type="term" value="F:ATP binding"/>
    <property type="evidence" value="ECO:0007669"/>
    <property type="project" value="UniProtKB-UniRule"/>
</dbReference>
<keyword evidence="1" id="KW-0547">Nucleotide-binding</keyword>
<evidence type="ECO:0000259" key="3">
    <source>
        <dbReference type="Pfam" id="PF07714"/>
    </source>
</evidence>
<dbReference type="InterPro" id="IPR001245">
    <property type="entry name" value="Ser-Thr/Tyr_kinase_cat_dom"/>
</dbReference>
<dbReference type="WBParaSite" id="ACRNAN_Path_224.g831.t1">
    <property type="protein sequence ID" value="ACRNAN_Path_224.g831.t1"/>
    <property type="gene ID" value="ACRNAN_Path_224.g831"/>
</dbReference>
<accession>A0A914C3U7</accession>
<name>A0A914C3U7_9BILA</name>
<reference evidence="5" key="1">
    <citation type="submission" date="2022-11" db="UniProtKB">
        <authorList>
            <consortium name="WormBaseParasite"/>
        </authorList>
    </citation>
    <scope>IDENTIFICATION</scope>
</reference>
<keyword evidence="4" id="KW-1185">Reference proteome</keyword>
<keyword evidence="1" id="KW-0067">ATP-binding</keyword>
<dbReference type="AlphaFoldDB" id="A0A914C3U7"/>
<evidence type="ECO:0000256" key="1">
    <source>
        <dbReference type="PROSITE-ProRule" id="PRU10141"/>
    </source>
</evidence>
<sequence length="193" mass="22248">MATTNVGNSKWIPGKWDDIECHRILPGICQIKVAGMKEFSSKIPNRPVNNKWIISIVLIAIVAIVISMILWTFCRQRKIPKRQENFIPMDMVPSRSKVRSGPNMSKLRLIKMNELIIDEKQKLGEGEFGAVYAAKYILTELNNKKLPVAVKVINKKKEVNPKLFKKWTLDVVYFTRRVIKMAQGQRTRRTIIA</sequence>
<feature type="transmembrane region" description="Helical" evidence="2">
    <location>
        <begin position="52"/>
        <end position="73"/>
    </location>
</feature>
<protein>
    <submittedName>
        <fullName evidence="5">Protein kinase domain-containing protein</fullName>
    </submittedName>
</protein>
<dbReference type="Pfam" id="PF07714">
    <property type="entry name" value="PK_Tyr_Ser-Thr"/>
    <property type="match status" value="1"/>
</dbReference>
<dbReference type="Proteomes" id="UP000887540">
    <property type="component" value="Unplaced"/>
</dbReference>
<evidence type="ECO:0000313" key="5">
    <source>
        <dbReference type="WBParaSite" id="ACRNAN_Path_224.g831.t1"/>
    </source>
</evidence>
<organism evidence="4 5">
    <name type="scientific">Acrobeloides nanus</name>
    <dbReference type="NCBI Taxonomy" id="290746"/>
    <lineage>
        <taxon>Eukaryota</taxon>
        <taxon>Metazoa</taxon>
        <taxon>Ecdysozoa</taxon>
        <taxon>Nematoda</taxon>
        <taxon>Chromadorea</taxon>
        <taxon>Rhabditida</taxon>
        <taxon>Tylenchina</taxon>
        <taxon>Cephalobomorpha</taxon>
        <taxon>Cephaloboidea</taxon>
        <taxon>Cephalobidae</taxon>
        <taxon>Acrobeloides</taxon>
    </lineage>
</organism>
<dbReference type="InterPro" id="IPR017441">
    <property type="entry name" value="Protein_kinase_ATP_BS"/>
</dbReference>
<dbReference type="Gene3D" id="3.30.200.20">
    <property type="entry name" value="Phosphorylase Kinase, domain 1"/>
    <property type="match status" value="1"/>
</dbReference>
<dbReference type="PROSITE" id="PS00107">
    <property type="entry name" value="PROTEIN_KINASE_ATP"/>
    <property type="match status" value="1"/>
</dbReference>
<dbReference type="InterPro" id="IPR011009">
    <property type="entry name" value="Kinase-like_dom_sf"/>
</dbReference>
<dbReference type="SUPFAM" id="SSF56112">
    <property type="entry name" value="Protein kinase-like (PK-like)"/>
    <property type="match status" value="1"/>
</dbReference>